<protein>
    <submittedName>
        <fullName evidence="1">Glycosyltransferase family 32 protein</fullName>
    </submittedName>
</protein>
<comment type="caution">
    <text evidence="1">The sequence shown here is derived from an EMBL/GenBank/DDBJ whole genome shotgun (WGS) entry which is preliminary data.</text>
</comment>
<dbReference type="InterPro" id="IPR039367">
    <property type="entry name" value="Och1-like"/>
</dbReference>
<dbReference type="SUPFAM" id="SSF53448">
    <property type="entry name" value="Nucleotide-diphospho-sugar transferases"/>
    <property type="match status" value="1"/>
</dbReference>
<gene>
    <name evidence="1" type="ORF">ACFSR5_14375</name>
</gene>
<dbReference type="InterPro" id="IPR007577">
    <property type="entry name" value="GlycoTrfase_DXD_sugar-bd_CS"/>
</dbReference>
<proteinExistence type="predicted"/>
<sequence length="223" mass="26679">MAIPKVIYQTFKTKDIPFITRLYIWFFRKRNPQYQYEFYDDDEVSRFIRREFPDRIYQAYSRLQIGAAKADFFRYAILLKKGGVYLDLDSDIISQLHLFIEPEDVAVITRERNHQNLFAQWGLIYAPNHPFLVRTLAYVVENIEANAFPHDVHAMTGPTVYTRAIEDCLRDDPNIPHRVVPDDYKGMMKFKYKFGKFFIYKNRANHWKKRQLHVPVVRPPANH</sequence>
<reference evidence="2" key="1">
    <citation type="journal article" date="2019" name="Int. J. Syst. Evol. Microbiol.">
        <title>The Global Catalogue of Microorganisms (GCM) 10K type strain sequencing project: providing services to taxonomists for standard genome sequencing and annotation.</title>
        <authorList>
            <consortium name="The Broad Institute Genomics Platform"/>
            <consortium name="The Broad Institute Genome Sequencing Center for Infectious Disease"/>
            <person name="Wu L."/>
            <person name="Ma J."/>
        </authorList>
    </citation>
    <scope>NUCLEOTIDE SEQUENCE [LARGE SCALE GENOMIC DNA]</scope>
    <source>
        <strain evidence="2">KCTC 42662</strain>
    </source>
</reference>
<dbReference type="Proteomes" id="UP001597545">
    <property type="component" value="Unassembled WGS sequence"/>
</dbReference>
<dbReference type="PANTHER" id="PTHR31834:SF1">
    <property type="entry name" value="INITIATION-SPECIFIC ALPHA-1,6-MANNOSYLTRANSFERASE"/>
    <property type="match status" value="1"/>
</dbReference>
<name>A0ABW5KIN2_9SPHI</name>
<dbReference type="EMBL" id="JBHULR010000006">
    <property type="protein sequence ID" value="MFD2548834.1"/>
    <property type="molecule type" value="Genomic_DNA"/>
</dbReference>
<evidence type="ECO:0000313" key="2">
    <source>
        <dbReference type="Proteomes" id="UP001597545"/>
    </source>
</evidence>
<organism evidence="1 2">
    <name type="scientific">Sphingobacterium suaedae</name>
    <dbReference type="NCBI Taxonomy" id="1686402"/>
    <lineage>
        <taxon>Bacteria</taxon>
        <taxon>Pseudomonadati</taxon>
        <taxon>Bacteroidota</taxon>
        <taxon>Sphingobacteriia</taxon>
        <taxon>Sphingobacteriales</taxon>
        <taxon>Sphingobacteriaceae</taxon>
        <taxon>Sphingobacterium</taxon>
    </lineage>
</organism>
<evidence type="ECO:0000313" key="1">
    <source>
        <dbReference type="EMBL" id="MFD2548834.1"/>
    </source>
</evidence>
<dbReference type="Pfam" id="PF04488">
    <property type="entry name" value="Gly_transf_sug"/>
    <property type="match status" value="1"/>
</dbReference>
<accession>A0ABW5KIN2</accession>
<keyword evidence="2" id="KW-1185">Reference proteome</keyword>
<dbReference type="RefSeq" id="WP_380904995.1">
    <property type="nucleotide sequence ID" value="NZ_JBHUEG010000005.1"/>
</dbReference>
<dbReference type="Gene3D" id="3.90.550.20">
    <property type="match status" value="1"/>
</dbReference>
<dbReference type="PANTHER" id="PTHR31834">
    <property type="entry name" value="INITIATION-SPECIFIC ALPHA-1,6-MANNOSYLTRANSFERASE"/>
    <property type="match status" value="1"/>
</dbReference>
<dbReference type="InterPro" id="IPR029044">
    <property type="entry name" value="Nucleotide-diphossugar_trans"/>
</dbReference>